<evidence type="ECO:0000256" key="2">
    <source>
        <dbReference type="ARBA" id="ARBA00004382"/>
    </source>
</evidence>
<dbReference type="InterPro" id="IPR023471">
    <property type="entry name" value="CtaG/Cox11_dom_sf"/>
</dbReference>
<feature type="topological domain" description="Periplasmic" evidence="10">
    <location>
        <begin position="35"/>
        <end position="213"/>
    </location>
</feature>
<evidence type="ECO:0000256" key="8">
    <source>
        <dbReference type="ARBA" id="ARBA00023008"/>
    </source>
</evidence>
<dbReference type="OrthoDB" id="9804841at2"/>
<evidence type="ECO:0000256" key="3">
    <source>
        <dbReference type="ARBA" id="ARBA00009620"/>
    </source>
</evidence>
<dbReference type="GO" id="GO:0005886">
    <property type="term" value="C:plasma membrane"/>
    <property type="evidence" value="ECO:0007669"/>
    <property type="project" value="UniProtKB-SubCell"/>
</dbReference>
<evidence type="ECO:0000256" key="5">
    <source>
        <dbReference type="ARBA" id="ARBA00022692"/>
    </source>
</evidence>
<keyword evidence="9 10" id="KW-0472">Membrane</keyword>
<evidence type="ECO:0000313" key="12">
    <source>
        <dbReference type="Proteomes" id="UP000004836"/>
    </source>
</evidence>
<dbReference type="GO" id="GO:0005507">
    <property type="term" value="F:copper ion binding"/>
    <property type="evidence" value="ECO:0007669"/>
    <property type="project" value="InterPro"/>
</dbReference>
<evidence type="ECO:0000256" key="9">
    <source>
        <dbReference type="ARBA" id="ARBA00023136"/>
    </source>
</evidence>
<reference evidence="11 12" key="1">
    <citation type="journal article" date="2012" name="J. Bacteriol.">
        <title>Genome Sequence of Strain IMCC14465, Isolated from the East Sea, Belonging to the PS1 Clade of Alphaproteobacteria.</title>
        <authorList>
            <person name="Yang S.J."/>
            <person name="Kang I."/>
            <person name="Cho J.C."/>
        </authorList>
    </citation>
    <scope>NUCLEOTIDE SEQUENCE [LARGE SCALE GENOMIC DNA]</scope>
    <source>
        <strain evidence="11 12">IMCC14465</strain>
    </source>
</reference>
<dbReference type="PANTHER" id="PTHR21320:SF3">
    <property type="entry name" value="CYTOCHROME C OXIDASE ASSEMBLY PROTEIN COX11, MITOCHONDRIAL-RELATED"/>
    <property type="match status" value="1"/>
</dbReference>
<evidence type="ECO:0000256" key="1">
    <source>
        <dbReference type="ARBA" id="ARBA00004007"/>
    </source>
</evidence>
<keyword evidence="5 10" id="KW-0812">Transmembrane</keyword>
<dbReference type="InterPro" id="IPR007533">
    <property type="entry name" value="Cyt_c_oxidase_assmbl_CtaG"/>
</dbReference>
<organism evidence="11 12">
    <name type="scientific">alpha proteobacterium IMCC14465</name>
    <dbReference type="NCBI Taxonomy" id="1220535"/>
    <lineage>
        <taxon>Bacteria</taxon>
        <taxon>Pseudomonadati</taxon>
        <taxon>Pseudomonadota</taxon>
        <taxon>Alphaproteobacteria</taxon>
        <taxon>PS1 clade</taxon>
    </lineage>
</organism>
<gene>
    <name evidence="10" type="primary">ctaG</name>
    <name evidence="11" type="ORF">IMCC14465_11710</name>
</gene>
<dbReference type="FunFam" id="2.60.370.10:FF:000001">
    <property type="entry name" value="COX11 cytochrome c oxidase assembly homolog"/>
    <property type="match status" value="1"/>
</dbReference>
<comment type="caution">
    <text evidence="11">The sequence shown here is derived from an EMBL/GenBank/DDBJ whole genome shotgun (WGS) entry which is preliminary data.</text>
</comment>
<keyword evidence="10" id="KW-1003">Cell membrane</keyword>
<evidence type="ECO:0000256" key="7">
    <source>
        <dbReference type="ARBA" id="ARBA00022989"/>
    </source>
</evidence>
<dbReference type="HAMAP" id="MF_00155">
    <property type="entry name" value="CtaG"/>
    <property type="match status" value="1"/>
</dbReference>
<dbReference type="NCBIfam" id="NF003465">
    <property type="entry name" value="PRK05089.1"/>
    <property type="match status" value="1"/>
</dbReference>
<keyword evidence="6 10" id="KW-0735">Signal-anchor</keyword>
<dbReference type="Pfam" id="PF04442">
    <property type="entry name" value="CtaG_Cox11"/>
    <property type="match status" value="1"/>
</dbReference>
<dbReference type="Proteomes" id="UP000004836">
    <property type="component" value="Unassembled WGS sequence"/>
</dbReference>
<dbReference type="GO" id="GO:0008535">
    <property type="term" value="P:respiratory chain complex IV assembly"/>
    <property type="evidence" value="ECO:0007669"/>
    <property type="project" value="UniProtKB-UniRule"/>
</dbReference>
<protein>
    <recommendedName>
        <fullName evidence="4 10">Cytochrome c oxidase assembly protein CtaG</fullName>
    </recommendedName>
</protein>
<comment type="subcellular location">
    <subcellularLocation>
        <location evidence="2 10">Cell inner membrane</location>
        <topology evidence="2 10">Single-pass type II membrane protein</topology>
        <orientation evidence="2 10">Periplasmic side</orientation>
    </subcellularLocation>
</comment>
<dbReference type="AlphaFoldDB" id="J9A4R9"/>
<accession>J9A4R9</accession>
<evidence type="ECO:0000256" key="10">
    <source>
        <dbReference type="HAMAP-Rule" id="MF_00155"/>
    </source>
</evidence>
<dbReference type="EMBL" id="ALYF01000003">
    <property type="protein sequence ID" value="EJW21375.1"/>
    <property type="molecule type" value="Genomic_DNA"/>
</dbReference>
<evidence type="ECO:0000313" key="11">
    <source>
        <dbReference type="EMBL" id="EJW21375.1"/>
    </source>
</evidence>
<dbReference type="SUPFAM" id="SSF110111">
    <property type="entry name" value="Ctag/Cox11"/>
    <property type="match status" value="1"/>
</dbReference>
<dbReference type="eggNOG" id="COG3175">
    <property type="taxonomic scope" value="Bacteria"/>
</dbReference>
<sequence length="213" mass="23461">MSQQSSPKTSPNLNRTVGLCLAGVIFMGGMAYAAVPLYDLFCRVTGYGGTTNRADAASDTIIERQVTVRFDASRNRQMPWEFTAPDDAVRLKIGETGLAFYKAHNPTDETLTGTATFNVTPQKAGYYFSKIDCFCFVEQTLAPGETVDMPVTFFIDPEIAEDDEMKDVKTITLSYTFFLKSETSKINLLESKLASEKVSNQATVNIKQIPQGS</sequence>
<keyword evidence="10" id="KW-0997">Cell inner membrane</keyword>
<keyword evidence="7 10" id="KW-1133">Transmembrane helix</keyword>
<dbReference type="STRING" id="1220535.IMCC14465_11710"/>
<dbReference type="Gene3D" id="2.60.370.10">
    <property type="entry name" value="Ctag/Cox11"/>
    <property type="match status" value="1"/>
</dbReference>
<evidence type="ECO:0000256" key="6">
    <source>
        <dbReference type="ARBA" id="ARBA00022968"/>
    </source>
</evidence>
<name>J9A4R9_9PROT</name>
<keyword evidence="8 10" id="KW-0186">Copper</keyword>
<comment type="similarity">
    <text evidence="3 10">Belongs to the COX11/CtaG family.</text>
</comment>
<keyword evidence="12" id="KW-1185">Reference proteome</keyword>
<dbReference type="PANTHER" id="PTHR21320">
    <property type="entry name" value="CYTOCHROME C OXIDASE ASSEMBLY PROTEIN COX11-RELATED"/>
    <property type="match status" value="1"/>
</dbReference>
<dbReference type="PATRIC" id="fig|1220535.3.peg.1165"/>
<dbReference type="PIRSF" id="PIRSF005413">
    <property type="entry name" value="COX11"/>
    <property type="match status" value="1"/>
</dbReference>
<feature type="topological domain" description="Cytoplasmic" evidence="10">
    <location>
        <begin position="1"/>
        <end position="14"/>
    </location>
</feature>
<proteinExistence type="inferred from homology"/>
<comment type="function">
    <text evidence="1 10">Exerts its effect at some terminal stage of cytochrome c oxidase synthesis, probably by being involved in the insertion of the copper B into subunit I.</text>
</comment>
<evidence type="ECO:0000256" key="4">
    <source>
        <dbReference type="ARBA" id="ARBA00015384"/>
    </source>
</evidence>